<feature type="domain" description="Helix-turn-helix" evidence="1">
    <location>
        <begin position="19"/>
        <end position="64"/>
    </location>
</feature>
<dbReference type="STRING" id="530564.Psta_0258"/>
<name>D2R1G8_PIRSD</name>
<gene>
    <name evidence="2" type="ordered locus">Psta_0258</name>
</gene>
<dbReference type="InterPro" id="IPR041657">
    <property type="entry name" value="HTH_17"/>
</dbReference>
<dbReference type="KEGG" id="psl:Psta_0258"/>
<keyword evidence="3" id="KW-1185">Reference proteome</keyword>
<dbReference type="AlphaFoldDB" id="D2R1G8"/>
<dbReference type="HOGENOM" id="CLU_2570845_0_0_0"/>
<dbReference type="EMBL" id="CP001848">
    <property type="protein sequence ID" value="ADB14953.1"/>
    <property type="molecule type" value="Genomic_DNA"/>
</dbReference>
<evidence type="ECO:0000313" key="2">
    <source>
        <dbReference type="EMBL" id="ADB14953.1"/>
    </source>
</evidence>
<reference evidence="2 3" key="1">
    <citation type="journal article" date="2009" name="Stand. Genomic Sci.">
        <title>Complete genome sequence of Pirellula staleyi type strain (ATCC 27377).</title>
        <authorList>
            <person name="Clum A."/>
            <person name="Tindall B.J."/>
            <person name="Sikorski J."/>
            <person name="Ivanova N."/>
            <person name="Mavrommatis K."/>
            <person name="Lucas S."/>
            <person name="Glavina del Rio T."/>
            <person name="Nolan M."/>
            <person name="Chen F."/>
            <person name="Tice H."/>
            <person name="Pitluck S."/>
            <person name="Cheng J.F."/>
            <person name="Chertkov O."/>
            <person name="Brettin T."/>
            <person name="Han C."/>
            <person name="Detter J.C."/>
            <person name="Kuske C."/>
            <person name="Bruce D."/>
            <person name="Goodwin L."/>
            <person name="Ovchinikova G."/>
            <person name="Pati A."/>
            <person name="Mikhailova N."/>
            <person name="Chen A."/>
            <person name="Palaniappan K."/>
            <person name="Land M."/>
            <person name="Hauser L."/>
            <person name="Chang Y.J."/>
            <person name="Jeffries C.D."/>
            <person name="Chain P."/>
            <person name="Rohde M."/>
            <person name="Goker M."/>
            <person name="Bristow J."/>
            <person name="Eisen J.A."/>
            <person name="Markowitz V."/>
            <person name="Hugenholtz P."/>
            <person name="Kyrpides N.C."/>
            <person name="Klenk H.P."/>
            <person name="Lapidus A."/>
        </authorList>
    </citation>
    <scope>NUCLEOTIDE SEQUENCE [LARGE SCALE GENOMIC DNA]</scope>
    <source>
        <strain evidence="3">ATCC 27377 / DSM 6068 / ICPB 4128</strain>
    </source>
</reference>
<organism evidence="2 3">
    <name type="scientific">Pirellula staleyi (strain ATCC 27377 / DSM 6068 / ICPB 4128)</name>
    <name type="common">Pirella staleyi</name>
    <dbReference type="NCBI Taxonomy" id="530564"/>
    <lineage>
        <taxon>Bacteria</taxon>
        <taxon>Pseudomonadati</taxon>
        <taxon>Planctomycetota</taxon>
        <taxon>Planctomycetia</taxon>
        <taxon>Pirellulales</taxon>
        <taxon>Pirellulaceae</taxon>
        <taxon>Pirellula</taxon>
    </lineage>
</organism>
<dbReference type="Proteomes" id="UP000001887">
    <property type="component" value="Chromosome"/>
</dbReference>
<evidence type="ECO:0000259" key="1">
    <source>
        <dbReference type="Pfam" id="PF12728"/>
    </source>
</evidence>
<protein>
    <submittedName>
        <fullName evidence="2">Phage transcriptional regulator, AlpA</fullName>
    </submittedName>
</protein>
<dbReference type="eggNOG" id="COG3311">
    <property type="taxonomic scope" value="Bacteria"/>
</dbReference>
<evidence type="ECO:0000313" key="3">
    <source>
        <dbReference type="Proteomes" id="UP000001887"/>
    </source>
</evidence>
<sequence>MRTTPEQTAKQCLAIPAVELAELLNVSERHLWGMLATGRLGPQPIALGRAKRWPVDEVKAWLAAGAPDRDTWQAMRGGDTR</sequence>
<proteinExistence type="predicted"/>
<accession>D2R1G8</accession>
<dbReference type="Pfam" id="PF12728">
    <property type="entry name" value="HTH_17"/>
    <property type="match status" value="1"/>
</dbReference>